<accession>D4JDG7</accession>
<reference evidence="1 2" key="1">
    <citation type="submission" date="2010-03" db="EMBL/GenBank/DDBJ databases">
        <title>The genome sequence of Eubacterium cylindroides T2-87.</title>
        <authorList>
            <consortium name="metaHIT consortium -- http://www.metahit.eu/"/>
            <person name="Pajon A."/>
            <person name="Turner K."/>
            <person name="Parkhill J."/>
            <person name="Duncan S."/>
            <person name="Flint H."/>
        </authorList>
    </citation>
    <scope>NUCLEOTIDE SEQUENCE [LARGE SCALE GENOMIC DNA]</scope>
    <source>
        <strain evidence="1 2">T2-87</strain>
    </source>
</reference>
<protein>
    <submittedName>
        <fullName evidence="1">Uncharacterized protein</fullName>
    </submittedName>
</protein>
<dbReference type="STRING" id="717960.EC1_06130"/>
<proteinExistence type="predicted"/>
<evidence type="ECO:0000313" key="2">
    <source>
        <dbReference type="Proteomes" id="UP000008801"/>
    </source>
</evidence>
<dbReference type="AlphaFoldDB" id="D4JDG7"/>
<dbReference type="HOGENOM" id="CLU_159836_0_0_9"/>
<organism evidence="1 2">
    <name type="scientific">Faecalitalea cylindroides T2-87</name>
    <dbReference type="NCBI Taxonomy" id="717960"/>
    <lineage>
        <taxon>Bacteria</taxon>
        <taxon>Bacillati</taxon>
        <taxon>Bacillota</taxon>
        <taxon>Erysipelotrichia</taxon>
        <taxon>Erysipelotrichales</taxon>
        <taxon>Erysipelotrichaceae</taxon>
        <taxon>Faecalitalea</taxon>
    </lineage>
</organism>
<gene>
    <name evidence="1" type="ORF">EC1_06130</name>
</gene>
<dbReference type="Proteomes" id="UP000008801">
    <property type="component" value="Chromosome"/>
</dbReference>
<evidence type="ECO:0000313" key="1">
    <source>
        <dbReference type="EMBL" id="CBK88239.1"/>
    </source>
</evidence>
<dbReference type="EMBL" id="FP929041">
    <property type="protein sequence ID" value="CBK88239.1"/>
    <property type="molecule type" value="Genomic_DNA"/>
</dbReference>
<sequence>MREFEVTLNAVSRKTFKLRADSKEEAILLAEAILENTDLLSFSDEDVSSMDMTCEEQCGGVCEICSRACENCGDCTELEQECGCPDRNCKRRCPACGSCMADIEDD</sequence>
<dbReference type="KEGG" id="euc:EC1_06130"/>
<reference evidence="1 2" key="2">
    <citation type="submission" date="2010-03" db="EMBL/GenBank/DDBJ databases">
        <authorList>
            <person name="Pajon A."/>
        </authorList>
    </citation>
    <scope>NUCLEOTIDE SEQUENCE [LARGE SCALE GENOMIC DNA]</scope>
    <source>
        <strain evidence="1 2">T2-87</strain>
    </source>
</reference>
<dbReference type="PATRIC" id="fig|717960.3.peg.86"/>
<name>D4JDG7_9FIRM</name>